<dbReference type="OrthoDB" id="412781at2759"/>
<gene>
    <name evidence="1" type="ORF">HNAJ_LOCUS4887</name>
</gene>
<reference evidence="1 2" key="2">
    <citation type="submission" date="2018-11" db="EMBL/GenBank/DDBJ databases">
        <authorList>
            <consortium name="Pathogen Informatics"/>
        </authorList>
    </citation>
    <scope>NUCLEOTIDE SEQUENCE [LARGE SCALE GENOMIC DNA]</scope>
</reference>
<dbReference type="AlphaFoldDB" id="A0A0R3TCV0"/>
<dbReference type="Proteomes" id="UP000278807">
    <property type="component" value="Unassembled WGS sequence"/>
</dbReference>
<evidence type="ECO:0000313" key="2">
    <source>
        <dbReference type="Proteomes" id="UP000278807"/>
    </source>
</evidence>
<protein>
    <submittedName>
        <fullName evidence="3">tRNA_edit domain-containing protein</fullName>
    </submittedName>
</protein>
<sequence>MTDTYFSAEEQYVRHAIARTERYLNECRWICKHVKQLNNLSHFTMGQLVKFHVDGLTEEVVTGWVALPSSGNTEAQRVPAAALLLNTDGVECPLGSTHEAVVTLANPDAGKLEVALLPWLLKSIKQRRGGQLDNSAMQVQKGQP</sequence>
<dbReference type="STRING" id="102285.A0A0R3TCV0"/>
<organism evidence="3">
    <name type="scientific">Rodentolepis nana</name>
    <name type="common">Dwarf tapeworm</name>
    <name type="synonym">Hymenolepis nana</name>
    <dbReference type="NCBI Taxonomy" id="102285"/>
    <lineage>
        <taxon>Eukaryota</taxon>
        <taxon>Metazoa</taxon>
        <taxon>Spiralia</taxon>
        <taxon>Lophotrochozoa</taxon>
        <taxon>Platyhelminthes</taxon>
        <taxon>Cestoda</taxon>
        <taxon>Eucestoda</taxon>
        <taxon>Cyclophyllidea</taxon>
        <taxon>Hymenolepididae</taxon>
        <taxon>Rodentolepis</taxon>
    </lineage>
</organism>
<reference evidence="3" key="1">
    <citation type="submission" date="2017-02" db="UniProtKB">
        <authorList>
            <consortium name="WormBaseParasite"/>
        </authorList>
    </citation>
    <scope>IDENTIFICATION</scope>
</reference>
<evidence type="ECO:0000313" key="3">
    <source>
        <dbReference type="WBParaSite" id="HNAJ_0000488901-mRNA-1"/>
    </source>
</evidence>
<evidence type="ECO:0000313" key="1">
    <source>
        <dbReference type="EMBL" id="VDO00747.1"/>
    </source>
</evidence>
<name>A0A0R3TCV0_RODNA</name>
<proteinExistence type="predicted"/>
<dbReference type="WBParaSite" id="HNAJ_0000488901-mRNA-1">
    <property type="protein sequence ID" value="HNAJ_0000488901-mRNA-1"/>
    <property type="gene ID" value="HNAJ_0000488901"/>
</dbReference>
<keyword evidence="2" id="KW-1185">Reference proteome</keyword>
<accession>A0A0R3TCV0</accession>
<dbReference type="EMBL" id="UZAE01003787">
    <property type="protein sequence ID" value="VDO00747.1"/>
    <property type="molecule type" value="Genomic_DNA"/>
</dbReference>